<reference evidence="1" key="1">
    <citation type="journal article" date="2014" name="Int. J. Syst. Evol. Microbiol.">
        <title>Complete genome sequence of Corynebacterium casei LMG S-19264T (=DSM 44701T), isolated from a smear-ripened cheese.</title>
        <authorList>
            <consortium name="US DOE Joint Genome Institute (JGI-PGF)"/>
            <person name="Walter F."/>
            <person name="Albersmeier A."/>
            <person name="Kalinowski J."/>
            <person name="Ruckert C."/>
        </authorList>
    </citation>
    <scope>NUCLEOTIDE SEQUENCE</scope>
    <source>
        <strain evidence="1">KCTC 12711</strain>
    </source>
</reference>
<keyword evidence="2" id="KW-1185">Reference proteome</keyword>
<name>A0A918RHC6_9GAMM</name>
<dbReference type="Proteomes" id="UP000614811">
    <property type="component" value="Unassembled WGS sequence"/>
</dbReference>
<evidence type="ECO:0000313" key="2">
    <source>
        <dbReference type="Proteomes" id="UP000614811"/>
    </source>
</evidence>
<protein>
    <submittedName>
        <fullName evidence="1">Uncharacterized protein</fullName>
    </submittedName>
</protein>
<proteinExistence type="predicted"/>
<dbReference type="AlphaFoldDB" id="A0A918RHC6"/>
<organism evidence="1 2">
    <name type="scientific">Arenicella chitinivorans</name>
    <dbReference type="NCBI Taxonomy" id="1329800"/>
    <lineage>
        <taxon>Bacteria</taxon>
        <taxon>Pseudomonadati</taxon>
        <taxon>Pseudomonadota</taxon>
        <taxon>Gammaproteobacteria</taxon>
        <taxon>Arenicellales</taxon>
        <taxon>Arenicellaceae</taxon>
        <taxon>Arenicella</taxon>
    </lineage>
</organism>
<gene>
    <name evidence="1" type="ORF">GCM10008090_04380</name>
</gene>
<sequence>MTSASAGVSFKVESKKLLVRMSSKSVFGKNKSVRITEDTSQGTVDFNLNGDKNQAFRPDI</sequence>
<accession>A0A918RHC6</accession>
<reference evidence="1" key="2">
    <citation type="submission" date="2020-09" db="EMBL/GenBank/DDBJ databases">
        <authorList>
            <person name="Sun Q."/>
            <person name="Kim S."/>
        </authorList>
    </citation>
    <scope>NUCLEOTIDE SEQUENCE</scope>
    <source>
        <strain evidence="1">KCTC 12711</strain>
    </source>
</reference>
<dbReference type="EMBL" id="BMXA01000001">
    <property type="protein sequence ID" value="GGZ98951.1"/>
    <property type="molecule type" value="Genomic_DNA"/>
</dbReference>
<comment type="caution">
    <text evidence="1">The sequence shown here is derived from an EMBL/GenBank/DDBJ whole genome shotgun (WGS) entry which is preliminary data.</text>
</comment>
<evidence type="ECO:0000313" key="1">
    <source>
        <dbReference type="EMBL" id="GGZ98951.1"/>
    </source>
</evidence>